<name>A0A6B0RAS2_9CETA</name>
<evidence type="ECO:0000313" key="2">
    <source>
        <dbReference type="Proteomes" id="UP000322234"/>
    </source>
</evidence>
<evidence type="ECO:0000313" key="1">
    <source>
        <dbReference type="EMBL" id="MXQ87328.1"/>
    </source>
</evidence>
<protein>
    <submittedName>
        <fullName evidence="1">Uncharacterized protein</fullName>
    </submittedName>
</protein>
<comment type="caution">
    <text evidence="1">The sequence shown here is derived from an EMBL/GenBank/DDBJ whole genome shotgun (WGS) entry which is preliminary data.</text>
</comment>
<accession>A0A6B0RAS2</accession>
<dbReference type="Proteomes" id="UP000322234">
    <property type="component" value="Unassembled WGS sequence"/>
</dbReference>
<reference evidence="1" key="1">
    <citation type="submission" date="2019-10" db="EMBL/GenBank/DDBJ databases">
        <title>The sequence and de novo assembly of the wild yak genome.</title>
        <authorList>
            <person name="Liu Y."/>
        </authorList>
    </citation>
    <scope>NUCLEOTIDE SEQUENCE [LARGE SCALE GENOMIC DNA]</scope>
    <source>
        <strain evidence="1">WY2019</strain>
    </source>
</reference>
<dbReference type="EMBL" id="VBQZ03000037">
    <property type="protein sequence ID" value="MXQ87328.1"/>
    <property type="molecule type" value="Genomic_DNA"/>
</dbReference>
<organism evidence="1 2">
    <name type="scientific">Bos mutus</name>
    <name type="common">wild yak</name>
    <dbReference type="NCBI Taxonomy" id="72004"/>
    <lineage>
        <taxon>Eukaryota</taxon>
        <taxon>Metazoa</taxon>
        <taxon>Chordata</taxon>
        <taxon>Craniata</taxon>
        <taxon>Vertebrata</taxon>
        <taxon>Euteleostomi</taxon>
        <taxon>Mammalia</taxon>
        <taxon>Eutheria</taxon>
        <taxon>Laurasiatheria</taxon>
        <taxon>Artiodactyla</taxon>
        <taxon>Ruminantia</taxon>
        <taxon>Pecora</taxon>
        <taxon>Bovidae</taxon>
        <taxon>Bovinae</taxon>
        <taxon>Bos</taxon>
    </lineage>
</organism>
<gene>
    <name evidence="1" type="ORF">E5288_WYG001553</name>
</gene>
<keyword evidence="2" id="KW-1185">Reference proteome</keyword>
<dbReference type="AlphaFoldDB" id="A0A6B0RAS2"/>
<sequence length="168" mass="18122">MQTSSGRLGTTGPQFPMLITQRKGPGPPIASWDPYGIRHLDGLFPPVGDLELVEDKLTHYHSAGAFSLRYCHVLAKSTHPLFTERVRGLQAYGAKRNVSLVGPNVVLSGVASLPLSGGCVKTTCCRMAEFSRHQRKGKLSSAAKCSSEFGKVVLVPMDTCGFLELTFS</sequence>
<proteinExistence type="predicted"/>